<accession>A0A1E7FGY9</accession>
<dbReference type="InterPro" id="IPR029063">
    <property type="entry name" value="SAM-dependent_MTases_sf"/>
</dbReference>
<feature type="binding site" evidence="5">
    <location>
        <begin position="135"/>
        <end position="141"/>
    </location>
    <ligand>
        <name>S-adenosyl-L-methionine</name>
        <dbReference type="ChEBI" id="CHEBI:59789"/>
    </ligand>
</feature>
<dbReference type="Proteomes" id="UP000095751">
    <property type="component" value="Unassembled WGS sequence"/>
</dbReference>
<feature type="binding site" evidence="5">
    <location>
        <position position="214"/>
    </location>
    <ligand>
        <name>S-adenosyl-L-methionine</name>
        <dbReference type="ChEBI" id="CHEBI:59789"/>
    </ligand>
</feature>
<evidence type="ECO:0000313" key="9">
    <source>
        <dbReference type="Proteomes" id="UP000095751"/>
    </source>
</evidence>
<evidence type="ECO:0000256" key="2">
    <source>
        <dbReference type="ARBA" id="ARBA00022679"/>
    </source>
</evidence>
<dbReference type="AlphaFoldDB" id="A0A1E7FGY9"/>
<dbReference type="GO" id="GO:0003723">
    <property type="term" value="F:RNA binding"/>
    <property type="evidence" value="ECO:0007669"/>
    <property type="project" value="UniProtKB-UniRule"/>
</dbReference>
<organism evidence="8 9">
    <name type="scientific">Fragilariopsis cylindrus CCMP1102</name>
    <dbReference type="NCBI Taxonomy" id="635003"/>
    <lineage>
        <taxon>Eukaryota</taxon>
        <taxon>Sar</taxon>
        <taxon>Stramenopiles</taxon>
        <taxon>Ochrophyta</taxon>
        <taxon>Bacillariophyta</taxon>
        <taxon>Bacillariophyceae</taxon>
        <taxon>Bacillariophycidae</taxon>
        <taxon>Bacillariales</taxon>
        <taxon>Bacillariaceae</taxon>
        <taxon>Fragilariopsis</taxon>
    </lineage>
</organism>
<dbReference type="InParanoid" id="A0A1E7FGY9"/>
<comment type="similarity">
    <text evidence="5">Belongs to the class I-like SAM-binding methyltransferase superfamily. RsmB/NOP family.</text>
</comment>
<feature type="compositionally biased region" description="Basic and acidic residues" evidence="6">
    <location>
        <begin position="9"/>
        <end position="22"/>
    </location>
</feature>
<dbReference type="InterPro" id="IPR049560">
    <property type="entry name" value="MeTrfase_RsmB-F_NOP2_cat"/>
</dbReference>
<feature type="compositionally biased region" description="Polar residues" evidence="6">
    <location>
        <begin position="341"/>
        <end position="364"/>
    </location>
</feature>
<keyword evidence="4 5" id="KW-0694">RNA-binding</keyword>
<dbReference type="EMBL" id="KV784357">
    <property type="protein sequence ID" value="OEU17417.1"/>
    <property type="molecule type" value="Genomic_DNA"/>
</dbReference>
<proteinExistence type="inferred from homology"/>
<dbReference type="GO" id="GO:0070475">
    <property type="term" value="P:rRNA base methylation"/>
    <property type="evidence" value="ECO:0007669"/>
    <property type="project" value="TreeGrafter"/>
</dbReference>
<dbReference type="InterPro" id="IPR001678">
    <property type="entry name" value="MeTrfase_RsmB-F_NOP2_dom"/>
</dbReference>
<dbReference type="Gene3D" id="3.40.50.150">
    <property type="entry name" value="Vaccinia Virus protein VP39"/>
    <property type="match status" value="1"/>
</dbReference>
<keyword evidence="1 5" id="KW-0489">Methyltransferase</keyword>
<evidence type="ECO:0000256" key="6">
    <source>
        <dbReference type="SAM" id="MobiDB-lite"/>
    </source>
</evidence>
<evidence type="ECO:0000256" key="3">
    <source>
        <dbReference type="ARBA" id="ARBA00022691"/>
    </source>
</evidence>
<evidence type="ECO:0000259" key="7">
    <source>
        <dbReference type="PROSITE" id="PS51686"/>
    </source>
</evidence>
<dbReference type="PANTHER" id="PTHR22807:SF4">
    <property type="entry name" value="28S RRNA (CYTOSINE-C(5))-METHYLTRANSFERASE"/>
    <property type="match status" value="1"/>
</dbReference>
<dbReference type="PROSITE" id="PS51686">
    <property type="entry name" value="SAM_MT_RSMB_NOP"/>
    <property type="match status" value="1"/>
</dbReference>
<feature type="binding site" evidence="5">
    <location>
        <position position="194"/>
    </location>
    <ligand>
        <name>S-adenosyl-L-methionine</name>
        <dbReference type="ChEBI" id="CHEBI:59789"/>
    </ligand>
</feature>
<evidence type="ECO:0000256" key="4">
    <source>
        <dbReference type="ARBA" id="ARBA00022884"/>
    </source>
</evidence>
<reference evidence="8 9" key="1">
    <citation type="submission" date="2016-09" db="EMBL/GenBank/DDBJ databases">
        <title>Extensive genetic diversity and differential bi-allelic expression allows diatom success in the polar Southern Ocean.</title>
        <authorList>
            <consortium name="DOE Joint Genome Institute"/>
            <person name="Mock T."/>
            <person name="Otillar R.P."/>
            <person name="Strauss J."/>
            <person name="Dupont C."/>
            <person name="Frickenhaus S."/>
            <person name="Maumus F."/>
            <person name="Mcmullan M."/>
            <person name="Sanges R."/>
            <person name="Schmutz J."/>
            <person name="Toseland A."/>
            <person name="Valas R."/>
            <person name="Veluchamy A."/>
            <person name="Ward B.J."/>
            <person name="Allen A."/>
            <person name="Barry K."/>
            <person name="Falciatore A."/>
            <person name="Ferrante M."/>
            <person name="Fortunato A.E."/>
            <person name="Gloeckner G."/>
            <person name="Gruber A."/>
            <person name="Hipkin R."/>
            <person name="Janech M."/>
            <person name="Kroth P."/>
            <person name="Leese F."/>
            <person name="Lindquist E."/>
            <person name="Lyon B.R."/>
            <person name="Martin J."/>
            <person name="Mayer C."/>
            <person name="Parker M."/>
            <person name="Quesneville H."/>
            <person name="Raymond J."/>
            <person name="Uhlig C."/>
            <person name="Valentin K.U."/>
            <person name="Worden A.Z."/>
            <person name="Armbrust E.V."/>
            <person name="Bowler C."/>
            <person name="Green B."/>
            <person name="Moulton V."/>
            <person name="Van Oosterhout C."/>
            <person name="Grigoriev I."/>
        </authorList>
    </citation>
    <scope>NUCLEOTIDE SEQUENCE [LARGE SCALE GENOMIC DNA]</scope>
    <source>
        <strain evidence="8 9">CCMP1102</strain>
    </source>
</reference>
<dbReference type="GO" id="GO:0005730">
    <property type="term" value="C:nucleolus"/>
    <property type="evidence" value="ECO:0007669"/>
    <property type="project" value="TreeGrafter"/>
</dbReference>
<feature type="domain" description="SAM-dependent MTase RsmB/NOP-type" evidence="7">
    <location>
        <begin position="30"/>
        <end position="338"/>
    </location>
</feature>
<evidence type="ECO:0000256" key="1">
    <source>
        <dbReference type="ARBA" id="ARBA00022603"/>
    </source>
</evidence>
<sequence>MSQIDDIESNFKELKHEEEERNGVLNQNSNTSKRSITIPRYVRINTLVADRDEVLQTIRKKNAKVYIDAHIPNLLVLDHTPESRALLQELVVSQKVILQDKSSCFSALCLVHGFGDNNNGSNNSKDNGYHYLDACAAPGNKTCHLAALVQAGKANDSRSSIIYALDKSPDRYKLLKRRMDELVPQRTVQCHNFDFFDDNIDNKLFKRIRAIMLDPSCSGSGMTTNHTENSINRDPLFSNDRIKTLSNFQFTALLHAATDFPHVDRIVYSTCSLYVEENEGVVQRLLTSTDDWELCAPICLAGWHRRGLVTEDQAECLIRVHPGEDATNGFFVACFQRKSAGNKNSKPNKAGSKQSHFQPPSENNIPEGMELYDNQFHCEEEKDESVPVNKKSNTKKSPTIVTPSNKSTAEASNKKSNIKKLPARVPPSKSTAGASNNKRKVNEISSTDDAGDAGDVPTKTSGISAKKRAKKSEWKRKQRLRKEDRLKLKNKE</sequence>
<dbReference type="SUPFAM" id="SSF53335">
    <property type="entry name" value="S-adenosyl-L-methionine-dependent methyltransferases"/>
    <property type="match status" value="1"/>
</dbReference>
<feature type="compositionally biased region" description="Polar residues" evidence="6">
    <location>
        <begin position="395"/>
        <end position="415"/>
    </location>
</feature>
<feature type="compositionally biased region" description="Basic residues" evidence="6">
    <location>
        <begin position="465"/>
        <end position="480"/>
    </location>
</feature>
<evidence type="ECO:0000256" key="5">
    <source>
        <dbReference type="PROSITE-ProRule" id="PRU01023"/>
    </source>
</evidence>
<feature type="region of interest" description="Disordered" evidence="6">
    <location>
        <begin position="1"/>
        <end position="30"/>
    </location>
</feature>
<dbReference type="Pfam" id="PF01189">
    <property type="entry name" value="Methyltr_RsmB-F"/>
    <property type="match status" value="1"/>
</dbReference>
<dbReference type="InterPro" id="IPR023267">
    <property type="entry name" value="RCMT"/>
</dbReference>
<keyword evidence="9" id="KW-1185">Reference proteome</keyword>
<dbReference type="PANTHER" id="PTHR22807">
    <property type="entry name" value="NOP2 YEAST -RELATED NOL1/NOP2/FMU SUN DOMAIN-CONTAINING"/>
    <property type="match status" value="1"/>
</dbReference>
<feature type="compositionally biased region" description="Basic and acidic residues" evidence="6">
    <location>
        <begin position="481"/>
        <end position="492"/>
    </location>
</feature>
<keyword evidence="2 5" id="KW-0808">Transferase</keyword>
<dbReference type="GO" id="GO:0008173">
    <property type="term" value="F:RNA methyltransferase activity"/>
    <property type="evidence" value="ECO:0007669"/>
    <property type="project" value="InterPro"/>
</dbReference>
<evidence type="ECO:0000313" key="8">
    <source>
        <dbReference type="EMBL" id="OEU17417.1"/>
    </source>
</evidence>
<gene>
    <name evidence="8" type="ORF">FRACYDRAFT_207674</name>
</gene>
<protein>
    <submittedName>
        <fullName evidence="8">S-adenosyl-L-methionine-dependent methyltransferase</fullName>
    </submittedName>
</protein>
<dbReference type="PRINTS" id="PR02008">
    <property type="entry name" value="RCMTFAMILY"/>
</dbReference>
<name>A0A1E7FGY9_9STRA</name>
<keyword evidence="3 5" id="KW-0949">S-adenosyl-L-methionine</keyword>
<feature type="binding site" evidence="5">
    <location>
        <position position="166"/>
    </location>
    <ligand>
        <name>S-adenosyl-L-methionine</name>
        <dbReference type="ChEBI" id="CHEBI:59789"/>
    </ligand>
</feature>
<dbReference type="OrthoDB" id="435282at2759"/>
<feature type="active site" description="Nucleophile" evidence="5">
    <location>
        <position position="271"/>
    </location>
</feature>
<dbReference type="KEGG" id="fcy:FRACYDRAFT_207674"/>
<feature type="region of interest" description="Disordered" evidence="6">
    <location>
        <begin position="341"/>
        <end position="492"/>
    </location>
</feature>